<protein>
    <submittedName>
        <fullName evidence="2">Uncharacterized protein</fullName>
    </submittedName>
</protein>
<name>A0A5B7EJL0_PORTR</name>
<comment type="caution">
    <text evidence="2">The sequence shown here is derived from an EMBL/GenBank/DDBJ whole genome shotgun (WGS) entry which is preliminary data.</text>
</comment>
<dbReference type="Proteomes" id="UP000324222">
    <property type="component" value="Unassembled WGS sequence"/>
</dbReference>
<evidence type="ECO:0000313" key="2">
    <source>
        <dbReference type="EMBL" id="MPC34402.1"/>
    </source>
</evidence>
<sequence>MTISVEVECRSVSEYLIPTTTTTTTTTTHPPRPFPPCRHGEARGRRQGGREAVSISAVICEEPASQYSSPRVEAGGEA</sequence>
<organism evidence="2 3">
    <name type="scientific">Portunus trituberculatus</name>
    <name type="common">Swimming crab</name>
    <name type="synonym">Neptunus trituberculatus</name>
    <dbReference type="NCBI Taxonomy" id="210409"/>
    <lineage>
        <taxon>Eukaryota</taxon>
        <taxon>Metazoa</taxon>
        <taxon>Ecdysozoa</taxon>
        <taxon>Arthropoda</taxon>
        <taxon>Crustacea</taxon>
        <taxon>Multicrustacea</taxon>
        <taxon>Malacostraca</taxon>
        <taxon>Eumalacostraca</taxon>
        <taxon>Eucarida</taxon>
        <taxon>Decapoda</taxon>
        <taxon>Pleocyemata</taxon>
        <taxon>Brachyura</taxon>
        <taxon>Eubrachyura</taxon>
        <taxon>Portunoidea</taxon>
        <taxon>Portunidae</taxon>
        <taxon>Portuninae</taxon>
        <taxon>Portunus</taxon>
    </lineage>
</organism>
<proteinExistence type="predicted"/>
<feature type="region of interest" description="Disordered" evidence="1">
    <location>
        <begin position="16"/>
        <end position="52"/>
    </location>
</feature>
<evidence type="ECO:0000256" key="1">
    <source>
        <dbReference type="SAM" id="MobiDB-lite"/>
    </source>
</evidence>
<reference evidence="2 3" key="1">
    <citation type="submission" date="2019-05" db="EMBL/GenBank/DDBJ databases">
        <title>Another draft genome of Portunus trituberculatus and its Hox gene families provides insights of decapod evolution.</title>
        <authorList>
            <person name="Jeong J.-H."/>
            <person name="Song I."/>
            <person name="Kim S."/>
            <person name="Choi T."/>
            <person name="Kim D."/>
            <person name="Ryu S."/>
            <person name="Kim W."/>
        </authorList>
    </citation>
    <scope>NUCLEOTIDE SEQUENCE [LARGE SCALE GENOMIC DNA]</scope>
    <source>
        <tissue evidence="2">Muscle</tissue>
    </source>
</reference>
<dbReference type="EMBL" id="VSRR010003047">
    <property type="protein sequence ID" value="MPC34402.1"/>
    <property type="molecule type" value="Genomic_DNA"/>
</dbReference>
<feature type="compositionally biased region" description="Low complexity" evidence="1">
    <location>
        <begin position="19"/>
        <end position="28"/>
    </location>
</feature>
<keyword evidence="3" id="KW-1185">Reference proteome</keyword>
<dbReference type="AlphaFoldDB" id="A0A5B7EJL0"/>
<evidence type="ECO:0000313" key="3">
    <source>
        <dbReference type="Proteomes" id="UP000324222"/>
    </source>
</evidence>
<accession>A0A5B7EJL0</accession>
<gene>
    <name evidence="2" type="ORF">E2C01_027788</name>
</gene>